<accession>A0A4Y3WF25</accession>
<keyword evidence="3" id="KW-0808">Transferase</keyword>
<gene>
    <name evidence="3" type="ORF">NWI01_22910</name>
</gene>
<evidence type="ECO:0000313" key="4">
    <source>
        <dbReference type="Proteomes" id="UP000318825"/>
    </source>
</evidence>
<dbReference type="InterPro" id="IPR038576">
    <property type="entry name" value="Methyltransf_Zn-bd_dom_put_sf"/>
</dbReference>
<dbReference type="AlphaFoldDB" id="A0A4Y3WF25"/>
<dbReference type="SUPFAM" id="SSF53335">
    <property type="entry name" value="S-adenosyl-L-methionine-dependent methyltransferases"/>
    <property type="match status" value="1"/>
</dbReference>
<evidence type="ECO:0000259" key="2">
    <source>
        <dbReference type="Pfam" id="PF08484"/>
    </source>
</evidence>
<keyword evidence="3" id="KW-0489">Methyltransferase</keyword>
<dbReference type="RefSeq" id="WP_141384033.1">
    <property type="nucleotide sequence ID" value="NZ_BJNF01000061.1"/>
</dbReference>
<organism evidence="3 4">
    <name type="scientific">Nitrobacter winogradskyi</name>
    <name type="common">Nitrobacter agilis</name>
    <dbReference type="NCBI Taxonomy" id="913"/>
    <lineage>
        <taxon>Bacteria</taxon>
        <taxon>Pseudomonadati</taxon>
        <taxon>Pseudomonadota</taxon>
        <taxon>Alphaproteobacteria</taxon>
        <taxon>Hyphomicrobiales</taxon>
        <taxon>Nitrobacteraceae</taxon>
        <taxon>Nitrobacter</taxon>
    </lineage>
</organism>
<dbReference type="EMBL" id="BJNF01000061">
    <property type="protein sequence ID" value="GEC16399.1"/>
    <property type="molecule type" value="Genomic_DNA"/>
</dbReference>
<dbReference type="InterPro" id="IPR013691">
    <property type="entry name" value="MeTrfase_14"/>
</dbReference>
<evidence type="ECO:0000259" key="1">
    <source>
        <dbReference type="Pfam" id="PF08421"/>
    </source>
</evidence>
<dbReference type="Gene3D" id="3.40.50.150">
    <property type="entry name" value="Vaccinia Virus protein VP39"/>
    <property type="match status" value="1"/>
</dbReference>
<dbReference type="GO" id="GO:0032259">
    <property type="term" value="P:methylation"/>
    <property type="evidence" value="ECO:0007669"/>
    <property type="project" value="UniProtKB-KW"/>
</dbReference>
<dbReference type="GO" id="GO:0008168">
    <property type="term" value="F:methyltransferase activity"/>
    <property type="evidence" value="ECO:0007669"/>
    <property type="project" value="UniProtKB-KW"/>
</dbReference>
<feature type="domain" description="Methyltransferase putative zinc binding" evidence="1">
    <location>
        <begin position="13"/>
        <end position="72"/>
    </location>
</feature>
<dbReference type="OrthoDB" id="9815644at2"/>
<dbReference type="Pfam" id="PF08421">
    <property type="entry name" value="Methyltransf_13"/>
    <property type="match status" value="1"/>
</dbReference>
<protein>
    <submittedName>
        <fullName evidence="3">Methyltransferase</fullName>
    </submittedName>
</protein>
<comment type="caution">
    <text evidence="3">The sequence shown here is derived from an EMBL/GenBank/DDBJ whole genome shotgun (WGS) entry which is preliminary data.</text>
</comment>
<dbReference type="Gene3D" id="6.20.50.110">
    <property type="entry name" value="Methyltransferase, zinc-binding domain"/>
    <property type="match status" value="1"/>
</dbReference>
<dbReference type="InterPro" id="IPR029063">
    <property type="entry name" value="SAM-dependent_MTases_sf"/>
</dbReference>
<dbReference type="Pfam" id="PF13489">
    <property type="entry name" value="Methyltransf_23"/>
    <property type="match status" value="1"/>
</dbReference>
<dbReference type="Proteomes" id="UP000318825">
    <property type="component" value="Unassembled WGS sequence"/>
</dbReference>
<feature type="domain" description="C-methyltransferase" evidence="2">
    <location>
        <begin position="252"/>
        <end position="409"/>
    </location>
</feature>
<name>A0A4Y3WF25_NITWI</name>
<dbReference type="Gene3D" id="3.40.50.720">
    <property type="entry name" value="NAD(P)-binding Rossmann-like Domain"/>
    <property type="match status" value="1"/>
</dbReference>
<proteinExistence type="predicted"/>
<reference evidence="3 4" key="1">
    <citation type="submission" date="2019-06" db="EMBL/GenBank/DDBJ databases">
        <title>Whole genome shotgun sequence of Nitrobacter winogradskyi NBRC 14297.</title>
        <authorList>
            <person name="Hosoyama A."/>
            <person name="Uohara A."/>
            <person name="Ohji S."/>
            <person name="Ichikawa N."/>
        </authorList>
    </citation>
    <scope>NUCLEOTIDE SEQUENCE [LARGE SCALE GENOMIC DNA]</scope>
    <source>
        <strain evidence="3 4">NBRC 14297</strain>
    </source>
</reference>
<dbReference type="InterPro" id="IPR013630">
    <property type="entry name" value="Methyltransf_Zn-bd_dom_put"/>
</dbReference>
<dbReference type="Pfam" id="PF08484">
    <property type="entry name" value="Methyltransf_14"/>
    <property type="match status" value="1"/>
</dbReference>
<evidence type="ECO:0000313" key="3">
    <source>
        <dbReference type="EMBL" id="GEC16399.1"/>
    </source>
</evidence>
<sequence>MVTSDLFHAISQCRICGSPDLHGAIDLGLQALTGRFPATEEPDPPKAPLELLRCGACGLTQLRHSVRVAEMFGDNYGYRSGTNATMRNHLSQIASAVASRAAIAPGDVVLDIGCNDGTLLKSYSVPDLVRAGIDPIASSFADQYPRELKIHAGFFDAKSFADLLPGRKARAITSIAMFYDLEDPGSFVGDIAAVLAPDGVWVLEQSYLPDMLDKNSFDTICHEHLEYYALAQIERLTKDKRLRIFDIKLNNINGGSFQIWICHRDAAYSENRAVIEDLRKRETALGITTDKPFATFRANVAALGSRLKDFITNEVARGKRVYVYGASTKGNVLLQHFGLDGSLLTACADRNPEKWGRRTPGTAIPITSEEAARKDADYFLVLPWHFRDEFIAREAAFLSGGGRLIFPLPDFEVVEDVSGPRHDEMRSGVL</sequence>